<dbReference type="InterPro" id="IPR004136">
    <property type="entry name" value="NMO"/>
</dbReference>
<dbReference type="GO" id="GO:0009636">
    <property type="term" value="P:response to toxic substance"/>
    <property type="evidence" value="ECO:0007669"/>
    <property type="project" value="UniProtKB-KW"/>
</dbReference>
<accession>A0A4P2VGD6</accession>
<keyword evidence="5" id="KW-0288">FMN</keyword>
<dbReference type="PANTHER" id="PTHR42747:SF3">
    <property type="entry name" value="NITRONATE MONOOXYGENASE-RELATED"/>
    <property type="match status" value="1"/>
</dbReference>
<evidence type="ECO:0000256" key="5">
    <source>
        <dbReference type="ARBA" id="ARBA00022643"/>
    </source>
</evidence>
<dbReference type="RefSeq" id="WP_130605693.1">
    <property type="nucleotide sequence ID" value="NZ_AP019368.1"/>
</dbReference>
<keyword evidence="3" id="KW-0216">Detoxification</keyword>
<sequence>MKSAMPKFLSHEFNLQYKIKIPVIQGPMAGGLSLPPLVSAVIKNNCIGFLAAGYLSAEVLEKQIIEVKHAANGLFGVNLFMLDNKKAADYKKPEIITKIEKKLKIPAQKKLNFAVNEENDKKIDIIIKQGVKLVSFTFGLPKEKWIEKLRNNNIYLVGSCTNIEEAKAVENIGLDALVVQGIESGGHRSAFLKMNDEIGLFSLLQEVSENIRIPIIAAGGIATGKGILAARILGATAVQIGTGFLLTRESSAVGAYKKALLNSYAHNTIVTEKISGKKARGICNKFVTELNSAQMKALPFPIQNHMTKEIRSLSQKKNKSDYLSLWCGQSVHLIKKELSVEEFLNNLKVEYLSAANNFSLR</sequence>
<organism evidence="10 11">
    <name type="scientific">Fluviispira sanaruensis</name>
    <dbReference type="NCBI Taxonomy" id="2493639"/>
    <lineage>
        <taxon>Bacteria</taxon>
        <taxon>Pseudomonadati</taxon>
        <taxon>Bdellovibrionota</taxon>
        <taxon>Oligoflexia</taxon>
        <taxon>Silvanigrellales</taxon>
        <taxon>Silvanigrellaceae</taxon>
        <taxon>Fluviispira</taxon>
    </lineage>
</organism>
<keyword evidence="11" id="KW-1185">Reference proteome</keyword>
<dbReference type="AlphaFoldDB" id="A0A4P2VGD6"/>
<dbReference type="OrthoDB" id="5295714at2"/>
<evidence type="ECO:0000256" key="4">
    <source>
        <dbReference type="ARBA" id="ARBA00022630"/>
    </source>
</evidence>
<dbReference type="InterPro" id="IPR013785">
    <property type="entry name" value="Aldolase_TIM"/>
</dbReference>
<dbReference type="Gene3D" id="3.20.20.70">
    <property type="entry name" value="Aldolase class I"/>
    <property type="match status" value="1"/>
</dbReference>
<evidence type="ECO:0000313" key="10">
    <source>
        <dbReference type="EMBL" id="BBH51806.1"/>
    </source>
</evidence>
<dbReference type="PANTHER" id="PTHR42747">
    <property type="entry name" value="NITRONATE MONOOXYGENASE-RELATED"/>
    <property type="match status" value="1"/>
</dbReference>
<dbReference type="SUPFAM" id="SSF51412">
    <property type="entry name" value="Inosine monophosphate dehydrogenase (IMPDH)"/>
    <property type="match status" value="1"/>
</dbReference>
<dbReference type="Pfam" id="PF03060">
    <property type="entry name" value="NMO"/>
    <property type="match status" value="1"/>
</dbReference>
<evidence type="ECO:0000256" key="1">
    <source>
        <dbReference type="ARBA" id="ARBA00001917"/>
    </source>
</evidence>
<gene>
    <name evidence="10" type="ORF">JCM31447_02270</name>
</gene>
<comment type="similarity">
    <text evidence="2">Belongs to the nitronate monooxygenase family. NMO class I subfamily.</text>
</comment>
<keyword evidence="7 10" id="KW-0503">Monooxygenase</keyword>
<name>A0A4P2VGD6_FLUSA</name>
<dbReference type="GO" id="GO:0018580">
    <property type="term" value="F:nitronate monooxygenase activity"/>
    <property type="evidence" value="ECO:0007669"/>
    <property type="project" value="InterPro"/>
</dbReference>
<evidence type="ECO:0000256" key="9">
    <source>
        <dbReference type="ARBA" id="ARBA00049401"/>
    </source>
</evidence>
<evidence type="ECO:0000256" key="3">
    <source>
        <dbReference type="ARBA" id="ARBA00022575"/>
    </source>
</evidence>
<comment type="cofactor">
    <cofactor evidence="1">
        <name>FMN</name>
        <dbReference type="ChEBI" id="CHEBI:58210"/>
    </cofactor>
</comment>
<keyword evidence="4" id="KW-0285">Flavoprotein</keyword>
<dbReference type="EMBL" id="AP019368">
    <property type="protein sequence ID" value="BBH51806.1"/>
    <property type="molecule type" value="Genomic_DNA"/>
</dbReference>
<protein>
    <recommendedName>
        <fullName evidence="8">Propionate 3-nitronate monooxygenase</fullName>
    </recommendedName>
</protein>
<reference evidence="10 11" key="1">
    <citation type="submission" date="2018-12" db="EMBL/GenBank/DDBJ databases">
        <title>Rubrispira sanarue gen. nov., sp., nov., a member of the order Silvanigrellales, isolated from a brackish lake in Hamamatsu Japan.</title>
        <authorList>
            <person name="Maejima Y."/>
            <person name="Iino T."/>
            <person name="Muraguchi Y."/>
            <person name="Fukuda K."/>
            <person name="Nojiri H."/>
            <person name="Ohkuma M."/>
            <person name="Moriuchi R."/>
            <person name="Dohra H."/>
            <person name="Kimbara K."/>
            <person name="Shintani M."/>
        </authorList>
    </citation>
    <scope>NUCLEOTIDE SEQUENCE [LARGE SCALE GENOMIC DNA]</scope>
    <source>
        <strain evidence="10 11">RF1110005</strain>
    </source>
</reference>
<comment type="catalytic activity">
    <reaction evidence="9">
        <text>3 propionate 3-nitronate + 3 O2 + H2O = 3 3-oxopropanoate + 2 nitrate + nitrite + H2O2 + 3 H(+)</text>
        <dbReference type="Rhea" id="RHEA:57332"/>
        <dbReference type="ChEBI" id="CHEBI:15377"/>
        <dbReference type="ChEBI" id="CHEBI:15378"/>
        <dbReference type="ChEBI" id="CHEBI:15379"/>
        <dbReference type="ChEBI" id="CHEBI:16240"/>
        <dbReference type="ChEBI" id="CHEBI:16301"/>
        <dbReference type="ChEBI" id="CHEBI:17632"/>
        <dbReference type="ChEBI" id="CHEBI:33190"/>
        <dbReference type="ChEBI" id="CHEBI:136067"/>
    </reaction>
</comment>
<keyword evidence="6" id="KW-0560">Oxidoreductase</keyword>
<evidence type="ECO:0000313" key="11">
    <source>
        <dbReference type="Proteomes" id="UP000291236"/>
    </source>
</evidence>
<evidence type="ECO:0000256" key="6">
    <source>
        <dbReference type="ARBA" id="ARBA00023002"/>
    </source>
</evidence>
<proteinExistence type="inferred from homology"/>
<dbReference type="KEGG" id="sbf:JCM31447_02270"/>
<dbReference type="CDD" id="cd04730">
    <property type="entry name" value="NPD_like"/>
    <property type="match status" value="1"/>
</dbReference>
<evidence type="ECO:0000256" key="2">
    <source>
        <dbReference type="ARBA" id="ARBA00009881"/>
    </source>
</evidence>
<evidence type="ECO:0000256" key="8">
    <source>
        <dbReference type="ARBA" id="ARBA00031155"/>
    </source>
</evidence>
<dbReference type="Proteomes" id="UP000291236">
    <property type="component" value="Chromosome"/>
</dbReference>
<evidence type="ECO:0000256" key="7">
    <source>
        <dbReference type="ARBA" id="ARBA00023033"/>
    </source>
</evidence>